<name>A0A7T1F237_ATRLM</name>
<protein>
    <recommendedName>
        <fullName evidence="4 5">Large ribosomal subunit protein bL32</fullName>
    </recommendedName>
</protein>
<dbReference type="AlphaFoldDB" id="A0A7T1F237"/>
<evidence type="ECO:0000256" key="1">
    <source>
        <dbReference type="ARBA" id="ARBA00008560"/>
    </source>
</evidence>
<dbReference type="GO" id="GO:0006412">
    <property type="term" value="P:translation"/>
    <property type="evidence" value="ECO:0007669"/>
    <property type="project" value="UniProtKB-UniRule"/>
</dbReference>
<dbReference type="RefSeq" id="WP_218112129.1">
    <property type="nucleotide sequence ID" value="NZ_CP065383.1"/>
</dbReference>
<dbReference type="GO" id="GO:0003735">
    <property type="term" value="F:structural constituent of ribosome"/>
    <property type="evidence" value="ECO:0007669"/>
    <property type="project" value="InterPro"/>
</dbReference>
<reference evidence="6 7" key="1">
    <citation type="journal article" date="2021" name="Nat. Commun.">
        <title>Isolation of a member of the candidate phylum Atribacteria reveals a unique cell membrane structure.</title>
        <authorList>
            <person name="Taiki K."/>
            <person name="Nobu M.K."/>
            <person name="Kusada H."/>
            <person name="Meng X.-Y."/>
            <person name="Hosoki N."/>
            <person name="Uematsu K."/>
            <person name="Yoshioka H."/>
            <person name="Kamagata Y."/>
            <person name="Tamaki H."/>
        </authorList>
    </citation>
    <scope>NUCLEOTIDE SEQUENCE [LARGE SCALE GENOMIC DNA]</scope>
    <source>
        <strain evidence="6 7">RT761</strain>
    </source>
</reference>
<dbReference type="NCBIfam" id="TIGR01031">
    <property type="entry name" value="rpmF_bact"/>
    <property type="match status" value="1"/>
</dbReference>
<dbReference type="HAMAP" id="MF_00340">
    <property type="entry name" value="Ribosomal_bL32"/>
    <property type="match status" value="1"/>
</dbReference>
<dbReference type="InterPro" id="IPR011332">
    <property type="entry name" value="Ribosomal_zn-bd"/>
</dbReference>
<dbReference type="InterPro" id="IPR002677">
    <property type="entry name" value="Ribosomal_bL32"/>
</dbReference>
<evidence type="ECO:0000313" key="6">
    <source>
        <dbReference type="EMBL" id="QPM66901.1"/>
    </source>
</evidence>
<dbReference type="EMBL" id="CP065383">
    <property type="protein sequence ID" value="QPM66901.1"/>
    <property type="molecule type" value="Genomic_DNA"/>
</dbReference>
<dbReference type="KEGG" id="alam:RT761_00087"/>
<gene>
    <name evidence="5 6" type="primary">rpmF</name>
    <name evidence="6" type="ORF">RT761_00087</name>
</gene>
<dbReference type="PANTHER" id="PTHR35534:SF1">
    <property type="entry name" value="LARGE RIBOSOMAL SUBUNIT PROTEIN BL32"/>
    <property type="match status" value="1"/>
</dbReference>
<organism evidence="6 7">
    <name type="scientific">Atribacter laminatus</name>
    <dbReference type="NCBI Taxonomy" id="2847778"/>
    <lineage>
        <taxon>Bacteria</taxon>
        <taxon>Pseudomonadati</taxon>
        <taxon>Atribacterota</taxon>
        <taxon>Atribacteria</taxon>
        <taxon>Atribacterales</taxon>
        <taxon>Atribacteraceae</taxon>
        <taxon>Atribacter</taxon>
    </lineage>
</organism>
<dbReference type="Proteomes" id="UP000594463">
    <property type="component" value="Chromosome"/>
</dbReference>
<keyword evidence="2 5" id="KW-0689">Ribosomal protein</keyword>
<evidence type="ECO:0000256" key="5">
    <source>
        <dbReference type="HAMAP-Rule" id="MF_00340"/>
    </source>
</evidence>
<evidence type="ECO:0000256" key="3">
    <source>
        <dbReference type="ARBA" id="ARBA00023274"/>
    </source>
</evidence>
<evidence type="ECO:0000256" key="4">
    <source>
        <dbReference type="ARBA" id="ARBA00035178"/>
    </source>
</evidence>
<keyword evidence="3 5" id="KW-0687">Ribonucleoprotein</keyword>
<proteinExistence type="inferred from homology"/>
<sequence>MANLTNKTSRSNRDKRRTHWVVKAPNLIECSHCHALRLSHRVCPACGYYKGKQVIKSKE</sequence>
<dbReference type="SUPFAM" id="SSF57829">
    <property type="entry name" value="Zn-binding ribosomal proteins"/>
    <property type="match status" value="1"/>
</dbReference>
<dbReference type="InterPro" id="IPR044957">
    <property type="entry name" value="Ribosomal_bL32_bact"/>
</dbReference>
<dbReference type="Pfam" id="PF01783">
    <property type="entry name" value="Ribosomal_L32p"/>
    <property type="match status" value="1"/>
</dbReference>
<dbReference type="GO" id="GO:0015934">
    <property type="term" value="C:large ribosomal subunit"/>
    <property type="evidence" value="ECO:0007669"/>
    <property type="project" value="InterPro"/>
</dbReference>
<comment type="similarity">
    <text evidence="1 5">Belongs to the bacterial ribosomal protein bL32 family.</text>
</comment>
<evidence type="ECO:0000313" key="7">
    <source>
        <dbReference type="Proteomes" id="UP000594463"/>
    </source>
</evidence>
<keyword evidence="7" id="KW-1185">Reference proteome</keyword>
<accession>A0A7T1F237</accession>
<dbReference type="PANTHER" id="PTHR35534">
    <property type="entry name" value="50S RIBOSOMAL PROTEIN L32"/>
    <property type="match status" value="1"/>
</dbReference>
<evidence type="ECO:0000256" key="2">
    <source>
        <dbReference type="ARBA" id="ARBA00022980"/>
    </source>
</evidence>